<evidence type="ECO:0000313" key="3">
    <source>
        <dbReference type="EMBL" id="KAK0510724.1"/>
    </source>
</evidence>
<feature type="region of interest" description="Disordered" evidence="1">
    <location>
        <begin position="1"/>
        <end position="104"/>
    </location>
</feature>
<feature type="compositionally biased region" description="Polar residues" evidence="1">
    <location>
        <begin position="1"/>
        <end position="17"/>
    </location>
</feature>
<feature type="compositionally biased region" description="Basic residues" evidence="1">
    <location>
        <begin position="58"/>
        <end position="67"/>
    </location>
</feature>
<feature type="transmembrane region" description="Helical" evidence="2">
    <location>
        <begin position="317"/>
        <end position="343"/>
    </location>
</feature>
<dbReference type="PANTHER" id="PTHR37402:SF1">
    <property type="entry name" value="GRAM DOMAIN-CONTAINING PROTEIN 4"/>
    <property type="match status" value="1"/>
</dbReference>
<keyword evidence="4" id="KW-1185">Reference proteome</keyword>
<evidence type="ECO:0000256" key="2">
    <source>
        <dbReference type="SAM" id="Phobius"/>
    </source>
</evidence>
<evidence type="ECO:0000256" key="1">
    <source>
        <dbReference type="SAM" id="MobiDB-lite"/>
    </source>
</evidence>
<dbReference type="InterPro" id="IPR037847">
    <property type="entry name" value="GRAMDC4"/>
</dbReference>
<gene>
    <name evidence="3" type="ORF">JMJ35_007156</name>
</gene>
<feature type="compositionally biased region" description="Polar residues" evidence="1">
    <location>
        <begin position="169"/>
        <end position="178"/>
    </location>
</feature>
<accession>A0AA39QZA3</accession>
<name>A0AA39QZA3_9LECA</name>
<evidence type="ECO:0000313" key="4">
    <source>
        <dbReference type="Proteomes" id="UP001166286"/>
    </source>
</evidence>
<keyword evidence="2" id="KW-1133">Transmembrane helix</keyword>
<feature type="region of interest" description="Disordered" evidence="1">
    <location>
        <begin position="168"/>
        <end position="195"/>
    </location>
</feature>
<dbReference type="AlphaFoldDB" id="A0AA39QZA3"/>
<comment type="caution">
    <text evidence="3">The sequence shown here is derived from an EMBL/GenBank/DDBJ whole genome shotgun (WGS) entry which is preliminary data.</text>
</comment>
<sequence>MTTQEPITPATSISLSQDGIKEGLGPSVQASDSSDDGSIDKISGSSKRKRLSGLTSRTKAKTKKILKMKGTTDDQSDSEEEGPLSILEHNPAFNPSDLRKRRRFRPGKTAEKALGTMQTVGRVFVHPKDTIKKGATRTTAGQLSKAERPYLSQKANLDFLQAHDDLKQAESTGSSKQVTSDEEQDDSVVSQRGRLKEMEEHRESLRVAWTTSRHVRRVRVVPKRHINFPKDEYFIERDEREQVIRYDWLKWLGYNLIYYTQDFSAQYIDDFDELPFDIDSSRHYVERLLMASAPWQSWAMKVRAVYRWEDPKTTGKWFALYIFLWYTEHMMGFFYFYIIYIVLKNRFAPTSVESLRESMQRALDSRNTATRFSELIDKHGRNDWLEPLMESLGPFAQLQLGDMANMLEVFENFYHWKFPRTTIASLTFFVSCFLVSVCTDMGFSMKVFWFIVGGAFFLCWPISSHYPKYRYLVSPFKWVLWDIPTHAEWSFQYLRRQAQITRERLIKERIEEGHFRELANPALDRYTGRMTRTVPKIRVENPESEIEDTDDDEGWDSASSTTSVLETSDIRAFRAHCSGTTGRFIIFSKGIRFVRSFPLPKKELWRYDFLELAEMRKIEGSTFSKLVSSPDQLEIKLTDGTKLQIEGMKERDEAFNTIIGFSSLQWQSLQIKNDTKQQAPGGKG</sequence>
<keyword evidence="2" id="KW-0472">Membrane</keyword>
<reference evidence="3" key="1">
    <citation type="submission" date="2023-03" db="EMBL/GenBank/DDBJ databases">
        <title>Complete genome of Cladonia borealis.</title>
        <authorList>
            <person name="Park H."/>
        </authorList>
    </citation>
    <scope>NUCLEOTIDE SEQUENCE</scope>
    <source>
        <strain evidence="3">ANT050790</strain>
    </source>
</reference>
<keyword evidence="2" id="KW-0812">Transmembrane</keyword>
<dbReference type="PANTHER" id="PTHR37402">
    <property type="entry name" value="GRAM DOMAIN-CONTAINING PROTEIN 4"/>
    <property type="match status" value="1"/>
</dbReference>
<dbReference type="Proteomes" id="UP001166286">
    <property type="component" value="Unassembled WGS sequence"/>
</dbReference>
<proteinExistence type="predicted"/>
<feature type="transmembrane region" description="Helical" evidence="2">
    <location>
        <begin position="448"/>
        <end position="467"/>
    </location>
</feature>
<dbReference type="GO" id="GO:0006915">
    <property type="term" value="P:apoptotic process"/>
    <property type="evidence" value="ECO:0007669"/>
    <property type="project" value="InterPro"/>
</dbReference>
<evidence type="ECO:0008006" key="5">
    <source>
        <dbReference type="Google" id="ProtNLM"/>
    </source>
</evidence>
<organism evidence="3 4">
    <name type="scientific">Cladonia borealis</name>
    <dbReference type="NCBI Taxonomy" id="184061"/>
    <lineage>
        <taxon>Eukaryota</taxon>
        <taxon>Fungi</taxon>
        <taxon>Dikarya</taxon>
        <taxon>Ascomycota</taxon>
        <taxon>Pezizomycotina</taxon>
        <taxon>Lecanoromycetes</taxon>
        <taxon>OSLEUM clade</taxon>
        <taxon>Lecanoromycetidae</taxon>
        <taxon>Lecanorales</taxon>
        <taxon>Lecanorineae</taxon>
        <taxon>Cladoniaceae</taxon>
        <taxon>Cladonia</taxon>
    </lineage>
</organism>
<dbReference type="EMBL" id="JAFEKC020000015">
    <property type="protein sequence ID" value="KAK0510724.1"/>
    <property type="molecule type" value="Genomic_DNA"/>
</dbReference>
<feature type="transmembrane region" description="Helical" evidence="2">
    <location>
        <begin position="423"/>
        <end position="442"/>
    </location>
</feature>
<protein>
    <recommendedName>
        <fullName evidence="5">GRAM domain-containing protein</fullName>
    </recommendedName>
</protein>